<evidence type="ECO:0000256" key="5">
    <source>
        <dbReference type="ARBA" id="ARBA00023136"/>
    </source>
</evidence>
<gene>
    <name evidence="8" type="ORF">HMPREF0179_02650</name>
</gene>
<feature type="transmembrane region" description="Helical" evidence="6">
    <location>
        <begin position="227"/>
        <end position="250"/>
    </location>
</feature>
<feature type="transmembrane region" description="Helical" evidence="6">
    <location>
        <begin position="178"/>
        <end position="207"/>
    </location>
</feature>
<organism evidence="8 9">
    <name type="scientific">Bilophila wadsworthia (strain 3_1_6)</name>
    <dbReference type="NCBI Taxonomy" id="563192"/>
    <lineage>
        <taxon>Bacteria</taxon>
        <taxon>Pseudomonadati</taxon>
        <taxon>Thermodesulfobacteriota</taxon>
        <taxon>Desulfovibrionia</taxon>
        <taxon>Desulfovibrionales</taxon>
        <taxon>Desulfovibrionaceae</taxon>
        <taxon>Bilophila</taxon>
    </lineage>
</organism>
<dbReference type="STRING" id="563192.HMPREF0179_02650"/>
<evidence type="ECO:0000256" key="6">
    <source>
        <dbReference type="SAM" id="Phobius"/>
    </source>
</evidence>
<protein>
    <recommendedName>
        <fullName evidence="7">EamA domain-containing protein</fullName>
    </recommendedName>
</protein>
<dbReference type="InterPro" id="IPR037185">
    <property type="entry name" value="EmrE-like"/>
</dbReference>
<keyword evidence="3 6" id="KW-0812">Transmembrane</keyword>
<feature type="transmembrane region" description="Helical" evidence="6">
    <location>
        <begin position="37"/>
        <end position="54"/>
    </location>
</feature>
<dbReference type="GO" id="GO:0016020">
    <property type="term" value="C:membrane"/>
    <property type="evidence" value="ECO:0007669"/>
    <property type="project" value="UniProtKB-SubCell"/>
</dbReference>
<dbReference type="Pfam" id="PF00892">
    <property type="entry name" value="EamA"/>
    <property type="match status" value="2"/>
</dbReference>
<dbReference type="RefSeq" id="WP_005028647.1">
    <property type="nucleotide sequence ID" value="NZ_KE150238.1"/>
</dbReference>
<feature type="transmembrane region" description="Helical" evidence="6">
    <location>
        <begin position="124"/>
        <end position="141"/>
    </location>
</feature>
<evidence type="ECO:0000256" key="2">
    <source>
        <dbReference type="ARBA" id="ARBA00007362"/>
    </source>
</evidence>
<feature type="domain" description="EamA" evidence="7">
    <location>
        <begin position="3"/>
        <end position="138"/>
    </location>
</feature>
<dbReference type="InterPro" id="IPR000620">
    <property type="entry name" value="EamA_dom"/>
</dbReference>
<evidence type="ECO:0000313" key="9">
    <source>
        <dbReference type="Proteomes" id="UP000006034"/>
    </source>
</evidence>
<accession>E5Y8Y2</accession>
<comment type="caution">
    <text evidence="8">The sequence shown here is derived from an EMBL/GenBank/DDBJ whole genome shotgun (WGS) entry which is preliminary data.</text>
</comment>
<feature type="transmembrane region" description="Helical" evidence="6">
    <location>
        <begin position="284"/>
        <end position="305"/>
    </location>
</feature>
<name>E5Y8Y2_BILW3</name>
<evidence type="ECO:0000313" key="8">
    <source>
        <dbReference type="EMBL" id="EFV43531.1"/>
    </source>
</evidence>
<keyword evidence="9" id="KW-1185">Reference proteome</keyword>
<evidence type="ECO:0000256" key="4">
    <source>
        <dbReference type="ARBA" id="ARBA00022989"/>
    </source>
</evidence>
<evidence type="ECO:0000256" key="1">
    <source>
        <dbReference type="ARBA" id="ARBA00004141"/>
    </source>
</evidence>
<reference evidence="8 9" key="2">
    <citation type="submission" date="2013-04" db="EMBL/GenBank/DDBJ databases">
        <title>The Genome Sequence of Bilophila wadsworthia 3_1_6.</title>
        <authorList>
            <consortium name="The Broad Institute Genomics Platform"/>
            <person name="Earl A."/>
            <person name="Ward D."/>
            <person name="Feldgarden M."/>
            <person name="Gevers D."/>
            <person name="Sibley C."/>
            <person name="Strauss J."/>
            <person name="Allen-Vercoe E."/>
            <person name="Walker B."/>
            <person name="Young S."/>
            <person name="Zeng Q."/>
            <person name="Gargeya S."/>
            <person name="Fitzgerald M."/>
            <person name="Haas B."/>
            <person name="Abouelleil A."/>
            <person name="Allen A.W."/>
            <person name="Alvarado L."/>
            <person name="Arachchi H.M."/>
            <person name="Berlin A.M."/>
            <person name="Chapman S.B."/>
            <person name="Gainer-Dewar J."/>
            <person name="Goldberg J."/>
            <person name="Griggs A."/>
            <person name="Gujja S."/>
            <person name="Hansen M."/>
            <person name="Howarth C."/>
            <person name="Imamovic A."/>
            <person name="Ireland A."/>
            <person name="Larimer J."/>
            <person name="McCowan C."/>
            <person name="Murphy C."/>
            <person name="Pearson M."/>
            <person name="Poon T.W."/>
            <person name="Priest M."/>
            <person name="Roberts A."/>
            <person name="Saif S."/>
            <person name="Shea T."/>
            <person name="Sisk P."/>
            <person name="Sykes S."/>
            <person name="Wortman J."/>
            <person name="Nusbaum C."/>
            <person name="Birren B."/>
        </authorList>
    </citation>
    <scope>NUCLEOTIDE SEQUENCE [LARGE SCALE GENOMIC DNA]</scope>
    <source>
        <strain evidence="8 9">3_1_6</strain>
    </source>
</reference>
<keyword evidence="5 6" id="KW-0472">Membrane</keyword>
<proteinExistence type="inferred from homology"/>
<dbReference type="PANTHER" id="PTHR32322:SF2">
    <property type="entry name" value="EAMA DOMAIN-CONTAINING PROTEIN"/>
    <property type="match status" value="1"/>
</dbReference>
<dbReference type="AlphaFoldDB" id="E5Y8Y2"/>
<feature type="domain" description="EamA" evidence="7">
    <location>
        <begin position="148"/>
        <end position="301"/>
    </location>
</feature>
<evidence type="ECO:0000259" key="7">
    <source>
        <dbReference type="Pfam" id="PF00892"/>
    </source>
</evidence>
<feature type="transmembrane region" description="Helical" evidence="6">
    <location>
        <begin position="147"/>
        <end position="166"/>
    </location>
</feature>
<sequence length="324" mass="34440">MKRGYLFIALATLFFSTMEIALKEVAGLFNPVQLNLTRFLIGGLVLIPFARRMLRKRGVRIDGLSLVKLAGLGFLGIVVSMTLYQLAVENTNASVVAVLFSCNPVFVLVFAGLILRTQILRQHVMALVLECLGILILINPLDTSISTAGITFTLLSTAVFALYAVLGTKMCAKYSGVVVTCGSFLFASLEMAAIVAVSRLSAVAGVLADIGLGLFADIPLLSGYTPFSALMMLYICVGVTGAGFACYFMAMEATSPITASLVFFFKPALAPVLALVFLQEAIPVSMVVGVLFILAGSLVSLIPALSMIPAMALGKVWCWKQGRA</sequence>
<feature type="transmembrane region" description="Helical" evidence="6">
    <location>
        <begin position="257"/>
        <end position="278"/>
    </location>
</feature>
<dbReference type="GeneID" id="78084949"/>
<dbReference type="PANTHER" id="PTHR32322">
    <property type="entry name" value="INNER MEMBRANE TRANSPORTER"/>
    <property type="match status" value="1"/>
</dbReference>
<dbReference type="SUPFAM" id="SSF103481">
    <property type="entry name" value="Multidrug resistance efflux transporter EmrE"/>
    <property type="match status" value="2"/>
</dbReference>
<keyword evidence="4 6" id="KW-1133">Transmembrane helix</keyword>
<dbReference type="EMBL" id="ADCP02000001">
    <property type="protein sequence ID" value="EFV43531.1"/>
    <property type="molecule type" value="Genomic_DNA"/>
</dbReference>
<reference evidence="8 9" key="1">
    <citation type="submission" date="2010-10" db="EMBL/GenBank/DDBJ databases">
        <authorList>
            <consortium name="The Broad Institute Genome Sequencing Platform"/>
            <person name="Ward D."/>
            <person name="Earl A."/>
            <person name="Feldgarden M."/>
            <person name="Young S.K."/>
            <person name="Gargeya S."/>
            <person name="Zeng Q."/>
            <person name="Alvarado L."/>
            <person name="Berlin A."/>
            <person name="Bochicchio J."/>
            <person name="Chapman S.B."/>
            <person name="Chen Z."/>
            <person name="Freedman E."/>
            <person name="Gellesch M."/>
            <person name="Goldberg J."/>
            <person name="Griggs A."/>
            <person name="Gujja S."/>
            <person name="Heilman E."/>
            <person name="Heiman D."/>
            <person name="Howarth C."/>
            <person name="Mehta T."/>
            <person name="Neiman D."/>
            <person name="Pearson M."/>
            <person name="Roberts A."/>
            <person name="Saif S."/>
            <person name="Shea T."/>
            <person name="Shenoy N."/>
            <person name="Sisk P."/>
            <person name="Stolte C."/>
            <person name="Sykes S."/>
            <person name="White J."/>
            <person name="Yandava C."/>
            <person name="Allen-Vercoe E."/>
            <person name="Sibley C."/>
            <person name="Ambrose C.E."/>
            <person name="Strauss J."/>
            <person name="Daigneault M."/>
            <person name="Haas B."/>
            <person name="Nusbaum C."/>
            <person name="Birren B."/>
        </authorList>
    </citation>
    <scope>NUCLEOTIDE SEQUENCE [LARGE SCALE GENOMIC DNA]</scope>
    <source>
        <strain evidence="8 9">3_1_6</strain>
    </source>
</reference>
<feature type="transmembrane region" description="Helical" evidence="6">
    <location>
        <begin position="93"/>
        <end position="115"/>
    </location>
</feature>
<comment type="similarity">
    <text evidence="2">Belongs to the EamA transporter family.</text>
</comment>
<comment type="subcellular location">
    <subcellularLocation>
        <location evidence="1">Membrane</location>
        <topology evidence="1">Multi-pass membrane protein</topology>
    </subcellularLocation>
</comment>
<feature type="transmembrane region" description="Helical" evidence="6">
    <location>
        <begin position="66"/>
        <end position="87"/>
    </location>
</feature>
<dbReference type="OrthoDB" id="9813604at2"/>
<dbReference type="HOGENOM" id="CLU_033863_13_0_7"/>
<dbReference type="Proteomes" id="UP000006034">
    <property type="component" value="Unassembled WGS sequence"/>
</dbReference>
<dbReference type="eggNOG" id="COG0697">
    <property type="taxonomic scope" value="Bacteria"/>
</dbReference>
<dbReference type="InterPro" id="IPR050638">
    <property type="entry name" value="AA-Vitamin_Transporters"/>
</dbReference>
<evidence type="ECO:0000256" key="3">
    <source>
        <dbReference type="ARBA" id="ARBA00022692"/>
    </source>
</evidence>